<dbReference type="CDD" id="cd07036">
    <property type="entry name" value="TPP_PYR_E1-PDHc-beta_like"/>
    <property type="match status" value="1"/>
</dbReference>
<dbReference type="SUPFAM" id="SSF52922">
    <property type="entry name" value="TK C-terminal domain-like"/>
    <property type="match status" value="1"/>
</dbReference>
<evidence type="ECO:0000313" key="6">
    <source>
        <dbReference type="Proteomes" id="UP000462055"/>
    </source>
</evidence>
<protein>
    <submittedName>
        <fullName evidence="5">Alpha-ketoacid dehydrogenase subunit beta</fullName>
    </submittedName>
</protein>
<dbReference type="PANTHER" id="PTHR43257">
    <property type="entry name" value="PYRUVATE DEHYDROGENASE E1 COMPONENT BETA SUBUNIT"/>
    <property type="match status" value="1"/>
</dbReference>
<keyword evidence="6" id="KW-1185">Reference proteome</keyword>
<dbReference type="EMBL" id="WBMS02000031">
    <property type="protein sequence ID" value="MWA04869.1"/>
    <property type="molecule type" value="Genomic_DNA"/>
</dbReference>
<dbReference type="GO" id="GO:0016491">
    <property type="term" value="F:oxidoreductase activity"/>
    <property type="evidence" value="ECO:0007669"/>
    <property type="project" value="UniProtKB-KW"/>
</dbReference>
<dbReference type="PANTHER" id="PTHR43257:SF2">
    <property type="entry name" value="PYRUVATE DEHYDROGENASE E1 COMPONENT SUBUNIT BETA"/>
    <property type="match status" value="1"/>
</dbReference>
<name>A0A6I4MPX2_9ACTN</name>
<dbReference type="Pfam" id="PF02780">
    <property type="entry name" value="Transketolase_C"/>
    <property type="match status" value="1"/>
</dbReference>
<evidence type="ECO:0000256" key="3">
    <source>
        <dbReference type="ARBA" id="ARBA00023052"/>
    </source>
</evidence>
<dbReference type="SMART" id="SM00861">
    <property type="entry name" value="Transket_pyr"/>
    <property type="match status" value="1"/>
</dbReference>
<dbReference type="InterPro" id="IPR005475">
    <property type="entry name" value="Transketolase-like_Pyr-bd"/>
</dbReference>
<dbReference type="FunFam" id="3.40.50.970:FF:000001">
    <property type="entry name" value="Pyruvate dehydrogenase E1 beta subunit"/>
    <property type="match status" value="1"/>
</dbReference>
<dbReference type="InterPro" id="IPR009014">
    <property type="entry name" value="Transketo_C/PFOR_II"/>
</dbReference>
<dbReference type="InterPro" id="IPR029061">
    <property type="entry name" value="THDP-binding"/>
</dbReference>
<dbReference type="GO" id="GO:0000287">
    <property type="term" value="F:magnesium ion binding"/>
    <property type="evidence" value="ECO:0007669"/>
    <property type="project" value="UniProtKB-ARBA"/>
</dbReference>
<dbReference type="Gene3D" id="3.40.50.970">
    <property type="match status" value="1"/>
</dbReference>
<gene>
    <name evidence="5" type="ORF">F8568_031775</name>
</gene>
<keyword evidence="2" id="KW-0560">Oxidoreductase</keyword>
<evidence type="ECO:0000313" key="5">
    <source>
        <dbReference type="EMBL" id="MWA04869.1"/>
    </source>
</evidence>
<sequence>MTTKQTRKASFRDGVNLALDEAMAADPRVIVFGEDVADGEGGGVLTVTQGLSTTYGTKRVRSTPIAEQAILGAAIGAAVAGGRPVAEIMLNNFLRVAADQLANHAAKLRYMSGGQTTVPLTVRSICGAAGGFGAQHSEFLDADYAHVAGLKIIAPSTPSDAYHLLRSCIEDEDPCLFLEHLKLYFGGAKERIDTSAERVPIGKARVARSGRDVTVVTYSQTVHEVLAAAGTLAAEGIDVEVIDLRTIVPWDETAVLESAARTKRVVVAHETAVPFGVGAEISSRIHEELFGELAGPVRRVGSAHVPVPFAAGLEAAYLVGAPEIESAIRAAVAA</sequence>
<evidence type="ECO:0000256" key="2">
    <source>
        <dbReference type="ARBA" id="ARBA00023002"/>
    </source>
</evidence>
<keyword evidence="3" id="KW-0786">Thiamine pyrophosphate</keyword>
<dbReference type="Gene3D" id="3.40.50.920">
    <property type="match status" value="1"/>
</dbReference>
<organism evidence="5 6">
    <name type="scientific">Actinomadura physcomitrii</name>
    <dbReference type="NCBI Taxonomy" id="2650748"/>
    <lineage>
        <taxon>Bacteria</taxon>
        <taxon>Bacillati</taxon>
        <taxon>Actinomycetota</taxon>
        <taxon>Actinomycetes</taxon>
        <taxon>Streptosporangiales</taxon>
        <taxon>Thermomonosporaceae</taxon>
        <taxon>Actinomadura</taxon>
    </lineage>
</organism>
<comment type="caution">
    <text evidence="5">The sequence shown here is derived from an EMBL/GenBank/DDBJ whole genome shotgun (WGS) entry which is preliminary data.</text>
</comment>
<comment type="cofactor">
    <cofactor evidence="1">
        <name>thiamine diphosphate</name>
        <dbReference type="ChEBI" id="CHEBI:58937"/>
    </cofactor>
</comment>
<proteinExistence type="predicted"/>
<evidence type="ECO:0000259" key="4">
    <source>
        <dbReference type="SMART" id="SM00861"/>
    </source>
</evidence>
<feature type="domain" description="Transketolase-like pyrimidine-binding" evidence="4">
    <location>
        <begin position="9"/>
        <end position="186"/>
    </location>
</feature>
<evidence type="ECO:0000256" key="1">
    <source>
        <dbReference type="ARBA" id="ARBA00001964"/>
    </source>
</evidence>
<dbReference type="AlphaFoldDB" id="A0A6I4MPX2"/>
<dbReference type="RefSeq" id="WP_151597370.1">
    <property type="nucleotide sequence ID" value="NZ_WBMS02000031.1"/>
</dbReference>
<dbReference type="Pfam" id="PF02779">
    <property type="entry name" value="Transket_pyr"/>
    <property type="match status" value="1"/>
</dbReference>
<dbReference type="FunFam" id="3.40.50.920:FF:000001">
    <property type="entry name" value="Pyruvate dehydrogenase E1 beta subunit"/>
    <property type="match status" value="1"/>
</dbReference>
<dbReference type="Proteomes" id="UP000462055">
    <property type="component" value="Unassembled WGS sequence"/>
</dbReference>
<dbReference type="InterPro" id="IPR033248">
    <property type="entry name" value="Transketolase_C"/>
</dbReference>
<reference evidence="5" key="1">
    <citation type="submission" date="2019-12" db="EMBL/GenBank/DDBJ databases">
        <title>Actinomadura physcomitrii sp. nov., a novel actinomycete isolated from moss [Physcomitrium sphaericum (Ludw) Fuernr].</title>
        <authorList>
            <person name="Zhuang X."/>
        </authorList>
    </citation>
    <scope>NUCLEOTIDE SEQUENCE [LARGE SCALE GENOMIC DNA]</scope>
    <source>
        <strain evidence="5">LD22</strain>
    </source>
</reference>
<accession>A0A6I4MPX2</accession>
<dbReference type="SUPFAM" id="SSF52518">
    <property type="entry name" value="Thiamin diphosphate-binding fold (THDP-binding)"/>
    <property type="match status" value="1"/>
</dbReference>